<name>A0A2A6EFJ5_PREIN</name>
<dbReference type="EMBL" id="NSLY01000008">
    <property type="protein sequence ID" value="PDP60686.1"/>
    <property type="molecule type" value="Genomic_DNA"/>
</dbReference>
<evidence type="ECO:0000313" key="1">
    <source>
        <dbReference type="EMBL" id="PDP60686.1"/>
    </source>
</evidence>
<evidence type="ECO:0000313" key="2">
    <source>
        <dbReference type="Proteomes" id="UP000219058"/>
    </source>
</evidence>
<comment type="caution">
    <text evidence="1">The sequence shown here is derived from an EMBL/GenBank/DDBJ whole genome shotgun (WGS) entry which is preliminary data.</text>
</comment>
<accession>A0A2A6EFJ5</accession>
<protein>
    <submittedName>
        <fullName evidence="1">Uncharacterized protein</fullName>
    </submittedName>
</protein>
<organism evidence="1 2">
    <name type="scientific">Prevotella intermedia</name>
    <dbReference type="NCBI Taxonomy" id="28131"/>
    <lineage>
        <taxon>Bacteria</taxon>
        <taxon>Pseudomonadati</taxon>
        <taxon>Bacteroidota</taxon>
        <taxon>Bacteroidia</taxon>
        <taxon>Bacteroidales</taxon>
        <taxon>Prevotellaceae</taxon>
        <taxon>Prevotella</taxon>
    </lineage>
</organism>
<dbReference type="Proteomes" id="UP000219058">
    <property type="component" value="Unassembled WGS sequence"/>
</dbReference>
<sequence>MFGIVKAAVLHGKSIGFASQNSRFHNAKSKLLFSFGIIFTKPRVFSNVIQLKIISANAIL</sequence>
<reference evidence="1 2" key="1">
    <citation type="submission" date="2017-09" db="EMBL/GenBank/DDBJ databases">
        <title>Phase variable restriction modification systems are present in the genome sequences of periodontal pathogens Prevotella intermedia, Tannerella forsythia and Porphyromonas gingivalis.</title>
        <authorList>
            <person name="Haigh R.D."/>
            <person name="Crawford L."/>
            <person name="Ralph J."/>
            <person name="Wanford J."/>
            <person name="Vartoukian S.R."/>
            <person name="Hijazib K."/>
            <person name="Wade W."/>
            <person name="Oggioni M.R."/>
        </authorList>
    </citation>
    <scope>NUCLEOTIDE SEQUENCE [LARGE SCALE GENOMIC DNA]</scope>
    <source>
        <strain evidence="1 2">WW2834</strain>
    </source>
</reference>
<proteinExistence type="predicted"/>
<gene>
    <name evidence="1" type="ORF">CLI71_04245</name>
</gene>
<dbReference type="AlphaFoldDB" id="A0A2A6EFJ5"/>